<dbReference type="EMBL" id="JAPDRP010000020">
    <property type="protein sequence ID" value="KAJ9638830.1"/>
    <property type="molecule type" value="Genomic_DNA"/>
</dbReference>
<evidence type="ECO:0000313" key="2">
    <source>
        <dbReference type="Proteomes" id="UP001172680"/>
    </source>
</evidence>
<organism evidence="1 2">
    <name type="scientific">Coniosporium tulheliwenetii</name>
    <dbReference type="NCBI Taxonomy" id="3383036"/>
    <lineage>
        <taxon>Eukaryota</taxon>
        <taxon>Fungi</taxon>
        <taxon>Dikarya</taxon>
        <taxon>Ascomycota</taxon>
        <taxon>Pezizomycotina</taxon>
        <taxon>Dothideomycetes</taxon>
        <taxon>Dothideomycetes incertae sedis</taxon>
        <taxon>Coniosporium</taxon>
    </lineage>
</organism>
<dbReference type="Proteomes" id="UP001172680">
    <property type="component" value="Unassembled WGS sequence"/>
</dbReference>
<protein>
    <submittedName>
        <fullName evidence="1">Uncharacterized protein</fullName>
    </submittedName>
</protein>
<reference evidence="1" key="1">
    <citation type="submission" date="2022-10" db="EMBL/GenBank/DDBJ databases">
        <title>Culturing micro-colonial fungi from biological soil crusts in the Mojave desert and describing Neophaeococcomyces mojavensis, and introducing the new genera and species Taxawa tesnikishii.</title>
        <authorList>
            <person name="Kurbessoian T."/>
            <person name="Stajich J.E."/>
        </authorList>
    </citation>
    <scope>NUCLEOTIDE SEQUENCE</scope>
    <source>
        <strain evidence="1">JES_115</strain>
    </source>
</reference>
<sequence>MSDLASSTAPDLAKQALAPSNNSPNSLAFLVHSQDTVQHNLPPDVDNKSLARQKRKRTSPEDSKVLEAEYQRNPKPDKAARMEIVSRVALGEKEVQIWFQNRRQNSRRKSRPLLTHEILPHLRSNFATPDMGPTLQSPSLPTEDQRADEQVEDSIVHEDDGLLSAPVESVSAVVTSDVAAPQPDTSEDKDPTSLPSTQDPADADSQTTIDASQEQPADSQAYDTAPTEPGSSQVMPSSQGSMQPLLPKMGYLANRRSASFIVTSDDEPLLPAAAEAASGNIQQSSYSFQRSHSHLRLSTTSDGKARIIGLDDQSPSPPRSQPIPSVSTFAEQRGPLRRNHSATSLHDKLKQTQGQSTAKKLGRLSSGRSRDSRTWEFWCDRDAQNSLAGIADQERSGSAADAIGLIRSNSSRVLRPNQNKRNAQVQMQNPAAKRSKVDTVAQAKAQLMRGSSSAGRLQTKAIATEKSPVKGKAGEEFEVPVTESDKENWEPSETDQSPRRRRLPQSQPDRVGGRRVLGENTQVLSQNASLGAMMAREKQQKSPRKRSAPDAENINPEDDEEIAMFMGGSRATSGRTSVSSGEDLDCVQGLLKLSQGNWRLSTRQGTGLEDVYVKESGPNWIHGTDNNPILDLAKETNTLTHTWDGRQSVFDHLGGAVPAQDAAEFTELVWKVIGEAYDYVNEHGADIPPDRSLWDFFQEKSKEMFPDSDPDAESKRDALTSMAEMWGAFVGSPIQRQSLKFFWLEECIEGENLFVAETYRKVLERVAKPVLAGAEVKFGCNVTGISSIWEGKQAPKVYVDVAAGDSSTFDEVVVTTPLGWLKKNKKAFKPALPGRLSEAVDAIGYGCLDKTYITFPSAFWDSSENEEISLNRIPSNEQRKAPNVTATTAPLHQPVSHDTLSSKHYPGFTHWTRPFYAKSTNPDCWNQECVNLAALPSSVAHPTLLFYHYGAQSQWISSLLRTEPDWKRTLLDFFKPYFSRLPNYAPDSEDCKPTDLLTTGWAGDEFAGHGSYCNFQVGLEKGDQDIEVMREGMPERGVWLAGEHTAPFVALGTVTGAYWSGQAVAMRIGKAYGLESEKLG</sequence>
<proteinExistence type="predicted"/>
<evidence type="ECO:0000313" key="1">
    <source>
        <dbReference type="EMBL" id="KAJ9638830.1"/>
    </source>
</evidence>
<gene>
    <name evidence="1" type="ORF">H2199_006690</name>
</gene>
<name>A0ACC2YU97_9PEZI</name>
<accession>A0ACC2YU97</accession>
<comment type="caution">
    <text evidence="1">The sequence shown here is derived from an EMBL/GenBank/DDBJ whole genome shotgun (WGS) entry which is preliminary data.</text>
</comment>
<keyword evidence="2" id="KW-1185">Reference proteome</keyword>